<evidence type="ECO:0000256" key="1">
    <source>
        <dbReference type="SAM" id="MobiDB-lite"/>
    </source>
</evidence>
<dbReference type="InterPro" id="IPR036537">
    <property type="entry name" value="Adaptor_Cbl_N_dom_sf"/>
</dbReference>
<protein>
    <submittedName>
        <fullName evidence="2">Uncharacterized protein</fullName>
    </submittedName>
</protein>
<reference evidence="2" key="1">
    <citation type="submission" date="2015-04" db="UniProtKB">
        <authorList>
            <consortium name="EnsemblPlants"/>
        </authorList>
    </citation>
    <scope>IDENTIFICATION</scope>
    <source>
        <strain evidence="2">SL10</strain>
    </source>
</reference>
<dbReference type="EnsemblPlants" id="ONIVA01G16160.1">
    <property type="protein sequence ID" value="ONIVA01G16160.1"/>
    <property type="gene ID" value="ONIVA01G16160"/>
</dbReference>
<dbReference type="GO" id="GO:0007166">
    <property type="term" value="P:cell surface receptor signaling pathway"/>
    <property type="evidence" value="ECO:0007669"/>
    <property type="project" value="InterPro"/>
</dbReference>
<reference evidence="2" key="2">
    <citation type="submission" date="2018-04" db="EMBL/GenBank/DDBJ databases">
        <title>OnivRS2 (Oryza nivara Reference Sequence Version 2).</title>
        <authorList>
            <person name="Zhang J."/>
            <person name="Kudrna D."/>
            <person name="Lee S."/>
            <person name="Talag J."/>
            <person name="Rajasekar S."/>
            <person name="Welchert J."/>
            <person name="Hsing Y.-I."/>
            <person name="Wing R.A."/>
        </authorList>
    </citation>
    <scope>NUCLEOTIDE SEQUENCE [LARGE SCALE GENOMIC DNA]</scope>
</reference>
<dbReference type="CDD" id="cd21037">
    <property type="entry name" value="MLKL_NTD"/>
    <property type="match status" value="1"/>
</dbReference>
<name>A0A0E0FL14_ORYNI</name>
<dbReference type="Gramene" id="ONIVA01G16160.1">
    <property type="protein sequence ID" value="ONIVA01G16160.1"/>
    <property type="gene ID" value="ONIVA01G16160"/>
</dbReference>
<dbReference type="Gene3D" id="1.20.930.20">
    <property type="entry name" value="Adaptor protein Cbl, N-terminal domain"/>
    <property type="match status" value="1"/>
</dbReference>
<feature type="region of interest" description="Disordered" evidence="1">
    <location>
        <begin position="121"/>
        <end position="143"/>
    </location>
</feature>
<dbReference type="PANTHER" id="PTHR35832:SF9">
    <property type="entry name" value="OS12G0276800 PROTEIN"/>
    <property type="match status" value="1"/>
</dbReference>
<dbReference type="HOGENOM" id="CLU_1809288_0_0_1"/>
<dbReference type="PANTHER" id="PTHR35832">
    <property type="entry name" value="OS12G0248400 PROTEIN-RELATED"/>
    <property type="match status" value="1"/>
</dbReference>
<evidence type="ECO:0000313" key="2">
    <source>
        <dbReference type="EnsemblPlants" id="ONIVA01G16160.1"/>
    </source>
</evidence>
<proteinExistence type="predicted"/>
<dbReference type="InterPro" id="IPR059179">
    <property type="entry name" value="MLKL-like_MCAfunc"/>
</dbReference>
<sequence>MEPWELAGAGNQEPSLAGIARWEAGRHTQIVLRTVVGRMADPVGIVGFVLQIITDIVPKIKEEVDRVRQNKKECLRIRSRAERISHTLSPCRSNVELMNHLDVSEPVRALGDILREALKTVATRPAPSPPPPPMQRGSSSQPG</sequence>
<organism evidence="2">
    <name type="scientific">Oryza nivara</name>
    <name type="common">Indian wild rice</name>
    <name type="synonym">Oryza sativa f. spontanea</name>
    <dbReference type="NCBI Taxonomy" id="4536"/>
    <lineage>
        <taxon>Eukaryota</taxon>
        <taxon>Viridiplantae</taxon>
        <taxon>Streptophyta</taxon>
        <taxon>Embryophyta</taxon>
        <taxon>Tracheophyta</taxon>
        <taxon>Spermatophyta</taxon>
        <taxon>Magnoliopsida</taxon>
        <taxon>Liliopsida</taxon>
        <taxon>Poales</taxon>
        <taxon>Poaceae</taxon>
        <taxon>BOP clade</taxon>
        <taxon>Oryzoideae</taxon>
        <taxon>Oryzeae</taxon>
        <taxon>Oryzinae</taxon>
        <taxon>Oryza</taxon>
    </lineage>
</organism>
<keyword evidence="3" id="KW-1185">Reference proteome</keyword>
<accession>A0A0E0FL14</accession>
<evidence type="ECO:0000313" key="3">
    <source>
        <dbReference type="Proteomes" id="UP000006591"/>
    </source>
</evidence>
<dbReference type="Proteomes" id="UP000006591">
    <property type="component" value="Chromosome 1"/>
</dbReference>
<dbReference type="AlphaFoldDB" id="A0A0E0FL14"/>